<organism evidence="1 2">
    <name type="scientific">Oscillatoria acuminata PCC 6304</name>
    <dbReference type="NCBI Taxonomy" id="56110"/>
    <lineage>
        <taxon>Bacteria</taxon>
        <taxon>Bacillati</taxon>
        <taxon>Cyanobacteriota</taxon>
        <taxon>Cyanophyceae</taxon>
        <taxon>Oscillatoriophycideae</taxon>
        <taxon>Oscillatoriales</taxon>
        <taxon>Oscillatoriaceae</taxon>
        <taxon>Oscillatoria</taxon>
    </lineage>
</organism>
<evidence type="ECO:0000313" key="1">
    <source>
        <dbReference type="EMBL" id="AFY84477.1"/>
    </source>
</evidence>
<keyword evidence="2" id="KW-1185">Reference proteome</keyword>
<dbReference type="Gene3D" id="1.10.740.10">
    <property type="entry name" value="Transferase Inhibitor Protein From Tn5, Chain"/>
    <property type="match status" value="1"/>
</dbReference>
<proteinExistence type="predicted"/>
<dbReference type="Proteomes" id="UP000010367">
    <property type="component" value="Chromosome"/>
</dbReference>
<accession>K9TNP6</accession>
<dbReference type="SUPFAM" id="SSF53098">
    <property type="entry name" value="Ribonuclease H-like"/>
    <property type="match status" value="1"/>
</dbReference>
<dbReference type="STRING" id="56110.Oscil6304_4973"/>
<dbReference type="NCBIfam" id="NF033590">
    <property type="entry name" value="transpos_IS4_3"/>
    <property type="match status" value="1"/>
</dbReference>
<dbReference type="InterPro" id="IPR047768">
    <property type="entry name" value="Tn5p-like"/>
</dbReference>
<sequence>MSEFITQGTFRPQVQKSLELAYSLALSKPNLSFSQCMGNSFRQTVAGLFSHTKMNKDVMLLGHIQATRERAETTDGDYVIAAQDTTYYNYSGQKKMSGLGVIQGKVRGVMQHNVLLVNELGLPLGLLGQQYWTRKGGLNWPKGEKESSKWLKGLDAINQQASQSSKCFVSVEDREGDVFSLFKAPREPNVELLVRVYQARNLEVIGSQVVCKLPEVSSHLKDYGTNRVRIYRHNREVEVTLRLRAGAVNVYPEKDLSPSKHKTQGLSLVVAQEISCVDPQTQEDLFCPKEATTWYLLTSLPIDTPEQVIRVTRFYALRWQVERFHYTLKSGALQVEKLQFDDIHTLVNALTFYSVVGWQLLALTHAVRENSEQSAQAVFDESEVMLLQKVSSKKIVSIADAVYALTKLIGFAPSKKQPFPGVKVLATAIDRFFFMKLGFLGSSGLEGP</sequence>
<dbReference type="PANTHER" id="PTHR37319:SF1">
    <property type="entry name" value="TRANSPOSASE TN5 DIMERISATION DOMAIN-CONTAINING PROTEIN"/>
    <property type="match status" value="1"/>
</dbReference>
<dbReference type="KEGG" id="oac:Oscil6304_4973"/>
<dbReference type="Gene3D" id="3.90.350.10">
    <property type="entry name" value="Transposase Inhibitor Protein From Tn5, Chain A, domain 1"/>
    <property type="match status" value="1"/>
</dbReference>
<protein>
    <recommendedName>
        <fullName evidence="3">Transposase family protein</fullName>
    </recommendedName>
</protein>
<dbReference type="HOGENOM" id="CLU_045115_0_0_3"/>
<dbReference type="AlphaFoldDB" id="K9TNP6"/>
<dbReference type="InterPro" id="IPR012337">
    <property type="entry name" value="RNaseH-like_sf"/>
</dbReference>
<dbReference type="OrthoDB" id="9805492at2"/>
<name>K9TNP6_9CYAN</name>
<dbReference type="EMBL" id="CP003607">
    <property type="protein sequence ID" value="AFY84477.1"/>
    <property type="molecule type" value="Genomic_DNA"/>
</dbReference>
<dbReference type="InterPro" id="IPR014737">
    <property type="entry name" value="Transposase_Tn5-like_C"/>
</dbReference>
<reference evidence="1 2" key="1">
    <citation type="submission" date="2012-06" db="EMBL/GenBank/DDBJ databases">
        <title>Finished chromosome of genome of Oscillatoria acuminata PCC 6304.</title>
        <authorList>
            <consortium name="US DOE Joint Genome Institute"/>
            <person name="Gugger M."/>
            <person name="Coursin T."/>
            <person name="Rippka R."/>
            <person name="Tandeau De Marsac N."/>
            <person name="Huntemann M."/>
            <person name="Wei C.-L."/>
            <person name="Han J."/>
            <person name="Detter J.C."/>
            <person name="Han C."/>
            <person name="Tapia R."/>
            <person name="Davenport K."/>
            <person name="Daligault H."/>
            <person name="Erkkila T."/>
            <person name="Gu W."/>
            <person name="Munk A.C.C."/>
            <person name="Teshima H."/>
            <person name="Xu Y."/>
            <person name="Chain P."/>
            <person name="Chen A."/>
            <person name="Krypides N."/>
            <person name="Mavromatis K."/>
            <person name="Markowitz V."/>
            <person name="Szeto E."/>
            <person name="Ivanova N."/>
            <person name="Mikhailova N."/>
            <person name="Ovchinnikova G."/>
            <person name="Pagani I."/>
            <person name="Pati A."/>
            <person name="Goodwin L."/>
            <person name="Peters L."/>
            <person name="Pitluck S."/>
            <person name="Woyke T."/>
            <person name="Kerfeld C."/>
        </authorList>
    </citation>
    <scope>NUCLEOTIDE SEQUENCE [LARGE SCALE GENOMIC DNA]</scope>
    <source>
        <strain evidence="1 2">PCC 6304</strain>
    </source>
</reference>
<evidence type="ECO:0008006" key="3">
    <source>
        <dbReference type="Google" id="ProtNLM"/>
    </source>
</evidence>
<dbReference type="RefSeq" id="WP_015151093.1">
    <property type="nucleotide sequence ID" value="NC_019693.1"/>
</dbReference>
<evidence type="ECO:0000313" key="2">
    <source>
        <dbReference type="Proteomes" id="UP000010367"/>
    </source>
</evidence>
<dbReference type="InParanoid" id="K9TNP6"/>
<dbReference type="eggNOG" id="COG3385">
    <property type="taxonomic scope" value="Bacteria"/>
</dbReference>
<gene>
    <name evidence="1" type="ORF">Oscil6304_4973</name>
</gene>
<dbReference type="PANTHER" id="PTHR37319">
    <property type="entry name" value="TRANSPOSASE"/>
    <property type="match status" value="1"/>
</dbReference>
<dbReference type="InterPro" id="IPR054836">
    <property type="entry name" value="Tn5_transposase"/>
</dbReference>